<evidence type="ECO:0000259" key="2">
    <source>
        <dbReference type="PROSITE" id="PS51688"/>
    </source>
</evidence>
<evidence type="ECO:0000313" key="3">
    <source>
        <dbReference type="EMBL" id="OGN08431.1"/>
    </source>
</evidence>
<protein>
    <recommendedName>
        <fullName evidence="2">Peptidase S74 domain-containing protein</fullName>
    </recommendedName>
</protein>
<evidence type="ECO:0000313" key="4">
    <source>
        <dbReference type="Proteomes" id="UP000177167"/>
    </source>
</evidence>
<gene>
    <name evidence="3" type="ORF">A3J46_05870</name>
</gene>
<proteinExistence type="predicted"/>
<name>A0A1F8F5M8_9BACT</name>
<sequence length="401" mass="41626">MAANVGGRISFGAKVNTGGDVRVTGSIAGRRENATSDNYSGYLQLATTTSGGTVTERMRIDSTGNIQFNQNSVISRNTSDGSDSGWLTLAGGGGGGGSGLDNTRGGWINVIGAEANGTFGFTGVDISMGNGTTPKFVVRNASGTNSLELDSAGALTMGVTNTNVGASTLCWDGSGLSIWGGCTSLAKYKKGVSDLSIGLDTIRQLRPVEFDWNHDLIGAEGHDLGFIAEEVEAVNPLLAEHGGDGGALSGVKYNLMTSLLTKGVQELDANIASQSAVLEDLSFRIDELESAIASQNQDFTPSSDSINNNLVFTAVTSMFKDVFNIVWEQGMLKVANIVTDKITAKEITTDKICVGITCVTEQELKALLQQAGTPTSQGSSGSSETPSPTTTPEITPEPNGE</sequence>
<feature type="domain" description="Peptidase S74" evidence="2">
    <location>
        <begin position="184"/>
        <end position="292"/>
    </location>
</feature>
<dbReference type="Proteomes" id="UP000177167">
    <property type="component" value="Unassembled WGS sequence"/>
</dbReference>
<dbReference type="InterPro" id="IPR030392">
    <property type="entry name" value="S74_ICA"/>
</dbReference>
<dbReference type="AlphaFoldDB" id="A0A1F8F5M8"/>
<evidence type="ECO:0000256" key="1">
    <source>
        <dbReference type="SAM" id="MobiDB-lite"/>
    </source>
</evidence>
<dbReference type="EMBL" id="MGJP01000062">
    <property type="protein sequence ID" value="OGN08431.1"/>
    <property type="molecule type" value="Genomic_DNA"/>
</dbReference>
<accession>A0A1F8F5M8</accession>
<dbReference type="PROSITE" id="PS51688">
    <property type="entry name" value="ICA"/>
    <property type="match status" value="1"/>
</dbReference>
<organism evidence="3 4">
    <name type="scientific">Candidatus Yanofskybacteria bacterium RIFCSPHIGHO2_02_FULL_41_11</name>
    <dbReference type="NCBI Taxonomy" id="1802675"/>
    <lineage>
        <taxon>Bacteria</taxon>
        <taxon>Candidatus Yanofskyibacteriota</taxon>
    </lineage>
</organism>
<dbReference type="Pfam" id="PF13884">
    <property type="entry name" value="Peptidase_S74"/>
    <property type="match status" value="1"/>
</dbReference>
<comment type="caution">
    <text evidence="3">The sequence shown here is derived from an EMBL/GenBank/DDBJ whole genome shotgun (WGS) entry which is preliminary data.</text>
</comment>
<feature type="region of interest" description="Disordered" evidence="1">
    <location>
        <begin position="369"/>
        <end position="401"/>
    </location>
</feature>
<feature type="compositionally biased region" description="Low complexity" evidence="1">
    <location>
        <begin position="372"/>
        <end position="401"/>
    </location>
</feature>
<reference evidence="3 4" key="1">
    <citation type="journal article" date="2016" name="Nat. Commun.">
        <title>Thousands of microbial genomes shed light on interconnected biogeochemical processes in an aquifer system.</title>
        <authorList>
            <person name="Anantharaman K."/>
            <person name="Brown C.T."/>
            <person name="Hug L.A."/>
            <person name="Sharon I."/>
            <person name="Castelle C.J."/>
            <person name="Probst A.J."/>
            <person name="Thomas B.C."/>
            <person name="Singh A."/>
            <person name="Wilkins M.J."/>
            <person name="Karaoz U."/>
            <person name="Brodie E.L."/>
            <person name="Williams K.H."/>
            <person name="Hubbard S.S."/>
            <person name="Banfield J.F."/>
        </authorList>
    </citation>
    <scope>NUCLEOTIDE SEQUENCE [LARGE SCALE GENOMIC DNA]</scope>
</reference>